<protein>
    <submittedName>
        <fullName evidence="2">Uncharacterized protein</fullName>
    </submittedName>
</protein>
<evidence type="ECO:0000256" key="1">
    <source>
        <dbReference type="SAM" id="MobiDB-lite"/>
    </source>
</evidence>
<feature type="region of interest" description="Disordered" evidence="1">
    <location>
        <begin position="117"/>
        <end position="220"/>
    </location>
</feature>
<organism evidence="2 3">
    <name type="scientific">Panicum hallii var. hallii</name>
    <dbReference type="NCBI Taxonomy" id="1504633"/>
    <lineage>
        <taxon>Eukaryota</taxon>
        <taxon>Viridiplantae</taxon>
        <taxon>Streptophyta</taxon>
        <taxon>Embryophyta</taxon>
        <taxon>Tracheophyta</taxon>
        <taxon>Spermatophyta</taxon>
        <taxon>Magnoliopsida</taxon>
        <taxon>Liliopsida</taxon>
        <taxon>Poales</taxon>
        <taxon>Poaceae</taxon>
        <taxon>PACMAD clade</taxon>
        <taxon>Panicoideae</taxon>
        <taxon>Panicodae</taxon>
        <taxon>Paniceae</taxon>
        <taxon>Panicinae</taxon>
        <taxon>Panicum</taxon>
        <taxon>Panicum sect. Panicum</taxon>
    </lineage>
</organism>
<accession>A0A2T7DA26</accession>
<dbReference type="EMBL" id="CM009754">
    <property type="protein sequence ID" value="PUZ52436.1"/>
    <property type="molecule type" value="Genomic_DNA"/>
</dbReference>
<feature type="compositionally biased region" description="Basic residues" evidence="1">
    <location>
        <begin position="190"/>
        <end position="210"/>
    </location>
</feature>
<dbReference type="AlphaFoldDB" id="A0A2T7DA26"/>
<proteinExistence type="predicted"/>
<reference evidence="2 3" key="1">
    <citation type="submission" date="2018-04" db="EMBL/GenBank/DDBJ databases">
        <title>WGS assembly of Panicum hallii var. hallii HAL2.</title>
        <authorList>
            <person name="Lovell J."/>
            <person name="Jenkins J."/>
            <person name="Lowry D."/>
            <person name="Mamidi S."/>
            <person name="Sreedasyam A."/>
            <person name="Weng X."/>
            <person name="Barry K."/>
            <person name="Bonette J."/>
            <person name="Campitelli B."/>
            <person name="Daum C."/>
            <person name="Gordon S."/>
            <person name="Gould B."/>
            <person name="Lipzen A."/>
            <person name="MacQueen A."/>
            <person name="Palacio-Mejia J."/>
            <person name="Plott C."/>
            <person name="Shakirov E."/>
            <person name="Shu S."/>
            <person name="Yoshinaga Y."/>
            <person name="Zane M."/>
            <person name="Rokhsar D."/>
            <person name="Grimwood J."/>
            <person name="Schmutz J."/>
            <person name="Juenger T."/>
        </authorList>
    </citation>
    <scope>NUCLEOTIDE SEQUENCE [LARGE SCALE GENOMIC DNA]</scope>
    <source>
        <strain evidence="3">cv. HAL2</strain>
    </source>
</reference>
<dbReference type="Proteomes" id="UP000244336">
    <property type="component" value="Chromosome 6"/>
</dbReference>
<keyword evidence="3" id="KW-1185">Reference proteome</keyword>
<evidence type="ECO:0000313" key="2">
    <source>
        <dbReference type="EMBL" id="PUZ52436.1"/>
    </source>
</evidence>
<evidence type="ECO:0000313" key="3">
    <source>
        <dbReference type="Proteomes" id="UP000244336"/>
    </source>
</evidence>
<dbReference type="Gramene" id="PUZ52436">
    <property type="protein sequence ID" value="PUZ52436"/>
    <property type="gene ID" value="GQ55_6G269800"/>
</dbReference>
<gene>
    <name evidence="2" type="ORF">GQ55_6G269800</name>
</gene>
<name>A0A2T7DA26_9POAL</name>
<sequence length="301" mass="33735">MGASQSVADHRFKRVASNEERAPCGMCSLDVEAGEVAYRCRDVGCTFVLHDVRLLPPPQGDEALRALVLRPPPHALRQAPGSAGPPVRHLRRALQRRRLRLRLQTVQRLLRAPALLRPPADGAQHSSHAARAHAARSAAGRNGWPPPHVPQHQRKLQQRQGQAQQQQRRRLVVPVRPMHSRALPQVPTAQRRRRPRRAPARLLRRPRPRNHGGGGAAAGNYDGNLTPRVWLRMHWNSNAAARAAAGGLLIIIISRRRRFYLHLMSIQKICLVLFNLSMGESNYYHNQDYDASASAANQSTY</sequence>
<feature type="compositionally biased region" description="Low complexity" evidence="1">
    <location>
        <begin position="117"/>
        <end position="127"/>
    </location>
</feature>